<sequence>MTKKRTERHISTSKHLIYSKIYSLLPLFRFFLYSGI</sequence>
<protein>
    <submittedName>
        <fullName evidence="1">Uncharacterized protein</fullName>
    </submittedName>
</protein>
<reference evidence="1" key="2">
    <citation type="journal article" date="2015" name="Fish Shellfish Immunol.">
        <title>Early steps in the European eel (Anguilla anguilla)-Vibrio vulnificus interaction in the gills: Role of the RtxA13 toxin.</title>
        <authorList>
            <person name="Callol A."/>
            <person name="Pajuelo D."/>
            <person name="Ebbesson L."/>
            <person name="Teles M."/>
            <person name="MacKenzie S."/>
            <person name="Amaro C."/>
        </authorList>
    </citation>
    <scope>NUCLEOTIDE SEQUENCE</scope>
</reference>
<dbReference type="AlphaFoldDB" id="A0A0E9QQW0"/>
<reference evidence="1" key="1">
    <citation type="submission" date="2014-11" db="EMBL/GenBank/DDBJ databases">
        <authorList>
            <person name="Amaro Gonzalez C."/>
        </authorList>
    </citation>
    <scope>NUCLEOTIDE SEQUENCE</scope>
</reference>
<accession>A0A0E9QQW0</accession>
<dbReference type="EMBL" id="GBXM01089730">
    <property type="protein sequence ID" value="JAH18847.1"/>
    <property type="molecule type" value="Transcribed_RNA"/>
</dbReference>
<evidence type="ECO:0000313" key="1">
    <source>
        <dbReference type="EMBL" id="JAH18847.1"/>
    </source>
</evidence>
<organism evidence="1">
    <name type="scientific">Anguilla anguilla</name>
    <name type="common">European freshwater eel</name>
    <name type="synonym">Muraena anguilla</name>
    <dbReference type="NCBI Taxonomy" id="7936"/>
    <lineage>
        <taxon>Eukaryota</taxon>
        <taxon>Metazoa</taxon>
        <taxon>Chordata</taxon>
        <taxon>Craniata</taxon>
        <taxon>Vertebrata</taxon>
        <taxon>Euteleostomi</taxon>
        <taxon>Actinopterygii</taxon>
        <taxon>Neopterygii</taxon>
        <taxon>Teleostei</taxon>
        <taxon>Anguilliformes</taxon>
        <taxon>Anguillidae</taxon>
        <taxon>Anguilla</taxon>
    </lineage>
</organism>
<proteinExistence type="predicted"/>
<name>A0A0E9QQW0_ANGAN</name>